<name>A0A9Q0M3G6_BLOTA</name>
<evidence type="ECO:0000256" key="1">
    <source>
        <dbReference type="SAM" id="MobiDB-lite"/>
    </source>
</evidence>
<dbReference type="GO" id="GO:0008409">
    <property type="term" value="F:5'-3' exonuclease activity"/>
    <property type="evidence" value="ECO:0007669"/>
    <property type="project" value="InterPro"/>
</dbReference>
<feature type="region of interest" description="Disordered" evidence="1">
    <location>
        <begin position="65"/>
        <end position="89"/>
    </location>
</feature>
<dbReference type="OMA" id="PINKFAN"/>
<keyword evidence="3" id="KW-1185">Reference proteome</keyword>
<dbReference type="GO" id="GO:0008408">
    <property type="term" value="F:3'-5' exonuclease activity"/>
    <property type="evidence" value="ECO:0007669"/>
    <property type="project" value="InterPro"/>
</dbReference>
<accession>A0A9Q0M3G6</accession>
<organism evidence="2 3">
    <name type="scientific">Blomia tropicalis</name>
    <name type="common">Mite</name>
    <dbReference type="NCBI Taxonomy" id="40697"/>
    <lineage>
        <taxon>Eukaryota</taxon>
        <taxon>Metazoa</taxon>
        <taxon>Ecdysozoa</taxon>
        <taxon>Arthropoda</taxon>
        <taxon>Chelicerata</taxon>
        <taxon>Arachnida</taxon>
        <taxon>Acari</taxon>
        <taxon>Acariformes</taxon>
        <taxon>Sarcoptiformes</taxon>
        <taxon>Astigmata</taxon>
        <taxon>Glycyphagoidea</taxon>
        <taxon>Echimyopodidae</taxon>
        <taxon>Blomia</taxon>
    </lineage>
</organism>
<feature type="compositionally biased region" description="Polar residues" evidence="1">
    <location>
        <begin position="76"/>
        <end position="86"/>
    </location>
</feature>
<dbReference type="InterPro" id="IPR038838">
    <property type="entry name" value="TRIR"/>
</dbReference>
<dbReference type="OrthoDB" id="5983145at2759"/>
<reference evidence="2" key="1">
    <citation type="submission" date="2022-12" db="EMBL/GenBank/DDBJ databases">
        <title>Genome assemblies of Blomia tropicalis.</title>
        <authorList>
            <person name="Cui Y."/>
        </authorList>
    </citation>
    <scope>NUCLEOTIDE SEQUENCE</scope>
    <source>
        <tissue evidence="2">Adult mites</tissue>
    </source>
</reference>
<comment type="caution">
    <text evidence="2">The sequence shown here is derived from an EMBL/GenBank/DDBJ whole genome shotgun (WGS) entry which is preliminary data.</text>
</comment>
<dbReference type="EMBL" id="JAPWDV010000003">
    <property type="protein sequence ID" value="KAJ6218212.1"/>
    <property type="molecule type" value="Genomic_DNA"/>
</dbReference>
<gene>
    <name evidence="2" type="ORF">RDWZM_009369</name>
</gene>
<dbReference type="Proteomes" id="UP001142055">
    <property type="component" value="Chromosome 3"/>
</dbReference>
<proteinExistence type="predicted"/>
<dbReference type="PANTHER" id="PTHR34753">
    <property type="entry name" value="TELOMERASE RNA COMPONENT INTERACTING RNASE"/>
    <property type="match status" value="1"/>
</dbReference>
<feature type="compositionally biased region" description="Basic and acidic residues" evidence="1">
    <location>
        <begin position="26"/>
        <end position="40"/>
    </location>
</feature>
<sequence>MSNVIKLSQNDKSENFQHLQSSGKSECVKRKINEKESDGDSDKEDETVSNRFANDGSFLELFKQMQEKQHQEQDQILNESTSSTANKVDDMIDCNKQIESKRKPKVLKVGVIKKRRPKGSVSPDEETHFSAWDQYMNEVRMYKERFGDDDDKNRPLVK</sequence>
<protein>
    <submittedName>
        <fullName evidence="2">Uncharacterized protein</fullName>
    </submittedName>
</protein>
<evidence type="ECO:0000313" key="2">
    <source>
        <dbReference type="EMBL" id="KAJ6218212.1"/>
    </source>
</evidence>
<dbReference type="AlphaFoldDB" id="A0A9Q0M3G6"/>
<evidence type="ECO:0000313" key="3">
    <source>
        <dbReference type="Proteomes" id="UP001142055"/>
    </source>
</evidence>
<dbReference type="PANTHER" id="PTHR34753:SF1">
    <property type="entry name" value="TELOMERASE RNA COMPONENT INTERACTING RNASE"/>
    <property type="match status" value="1"/>
</dbReference>
<feature type="region of interest" description="Disordered" evidence="1">
    <location>
        <begin position="1"/>
        <end position="50"/>
    </location>
</feature>